<name>A0A2G8L4T1_STIJA</name>
<reference evidence="3 4" key="1">
    <citation type="journal article" date="2017" name="PLoS Biol.">
        <title>The sea cucumber genome provides insights into morphological evolution and visceral regeneration.</title>
        <authorList>
            <person name="Zhang X."/>
            <person name="Sun L."/>
            <person name="Yuan J."/>
            <person name="Sun Y."/>
            <person name="Gao Y."/>
            <person name="Zhang L."/>
            <person name="Li S."/>
            <person name="Dai H."/>
            <person name="Hamel J.F."/>
            <person name="Liu C."/>
            <person name="Yu Y."/>
            <person name="Liu S."/>
            <person name="Lin W."/>
            <person name="Guo K."/>
            <person name="Jin S."/>
            <person name="Xu P."/>
            <person name="Storey K.B."/>
            <person name="Huan P."/>
            <person name="Zhang T."/>
            <person name="Zhou Y."/>
            <person name="Zhang J."/>
            <person name="Lin C."/>
            <person name="Li X."/>
            <person name="Xing L."/>
            <person name="Huo D."/>
            <person name="Sun M."/>
            <person name="Wang L."/>
            <person name="Mercier A."/>
            <person name="Li F."/>
            <person name="Yang H."/>
            <person name="Xiang J."/>
        </authorList>
    </citation>
    <scope>NUCLEOTIDE SEQUENCE [LARGE SCALE GENOMIC DNA]</scope>
    <source>
        <strain evidence="3">Shaxun</strain>
        <tissue evidence="3">Muscle</tissue>
    </source>
</reference>
<dbReference type="GO" id="GO:0000127">
    <property type="term" value="C:transcription factor TFIIIC complex"/>
    <property type="evidence" value="ECO:0007669"/>
    <property type="project" value="TreeGrafter"/>
</dbReference>
<accession>A0A2G8L4T1</accession>
<evidence type="ECO:0000313" key="4">
    <source>
        <dbReference type="Proteomes" id="UP000230750"/>
    </source>
</evidence>
<dbReference type="PANTHER" id="PTHR21860:SF2">
    <property type="entry name" value="GENERAL TRANSCRIPTION FACTOR 3C POLYPEPTIDE 6"/>
    <property type="match status" value="1"/>
</dbReference>
<dbReference type="PANTHER" id="PTHR21860">
    <property type="entry name" value="TRANSCRIPTION INITIATION FACTOR IIIC TFIIIC , POLYPEPTIDE 6-RELATED"/>
    <property type="match status" value="1"/>
</dbReference>
<proteinExistence type="predicted"/>
<dbReference type="Gene3D" id="2.60.40.4370">
    <property type="match status" value="1"/>
</dbReference>
<dbReference type="OrthoDB" id="1877767at2759"/>
<sequence>MSDNPILQVGNYIFSGEYKETVGTAMFFVEHSNEKTGPSLEYVCKSSRKLALQRAVLKPKKSSSKDTAEESDSSEVK</sequence>
<dbReference type="AlphaFoldDB" id="A0A2G8L4T1"/>
<feature type="compositionally biased region" description="Basic and acidic residues" evidence="1">
    <location>
        <begin position="63"/>
        <end position="77"/>
    </location>
</feature>
<dbReference type="GO" id="GO:0006383">
    <property type="term" value="P:transcription by RNA polymerase III"/>
    <property type="evidence" value="ECO:0007669"/>
    <property type="project" value="InterPro"/>
</dbReference>
<evidence type="ECO:0000256" key="1">
    <source>
        <dbReference type="SAM" id="MobiDB-lite"/>
    </source>
</evidence>
<gene>
    <name evidence="3" type="ORF">BSL78_07862</name>
</gene>
<dbReference type="InterPro" id="IPR019481">
    <property type="entry name" value="TFIIIC_triple_barrel"/>
</dbReference>
<evidence type="ECO:0000313" key="3">
    <source>
        <dbReference type="EMBL" id="PIK55266.1"/>
    </source>
</evidence>
<keyword evidence="4" id="KW-1185">Reference proteome</keyword>
<dbReference type="EMBL" id="MRZV01000222">
    <property type="protein sequence ID" value="PIK55266.1"/>
    <property type="molecule type" value="Genomic_DNA"/>
</dbReference>
<organism evidence="3 4">
    <name type="scientific">Stichopus japonicus</name>
    <name type="common">Sea cucumber</name>
    <dbReference type="NCBI Taxonomy" id="307972"/>
    <lineage>
        <taxon>Eukaryota</taxon>
        <taxon>Metazoa</taxon>
        <taxon>Echinodermata</taxon>
        <taxon>Eleutherozoa</taxon>
        <taxon>Echinozoa</taxon>
        <taxon>Holothuroidea</taxon>
        <taxon>Aspidochirotacea</taxon>
        <taxon>Aspidochirotida</taxon>
        <taxon>Stichopodidae</taxon>
        <taxon>Apostichopus</taxon>
    </lineage>
</organism>
<dbReference type="InterPro" id="IPR042771">
    <property type="entry name" value="GTF3C6-like"/>
</dbReference>
<dbReference type="Proteomes" id="UP000230750">
    <property type="component" value="Unassembled WGS sequence"/>
</dbReference>
<feature type="region of interest" description="Disordered" evidence="1">
    <location>
        <begin position="55"/>
        <end position="77"/>
    </location>
</feature>
<protein>
    <submittedName>
        <fullName evidence="3">Putative general transcription factor 3C polypeptide 6 isoform X3</fullName>
    </submittedName>
</protein>
<evidence type="ECO:0000259" key="2">
    <source>
        <dbReference type="Pfam" id="PF10419"/>
    </source>
</evidence>
<feature type="domain" description="Transcription factor TFIIIC triple barrel" evidence="2">
    <location>
        <begin position="2"/>
        <end position="57"/>
    </location>
</feature>
<comment type="caution">
    <text evidence="3">The sequence shown here is derived from an EMBL/GenBank/DDBJ whole genome shotgun (WGS) entry which is preliminary data.</text>
</comment>
<dbReference type="Pfam" id="PF10419">
    <property type="entry name" value="TFIIIC_sub6"/>
    <property type="match status" value="1"/>
</dbReference>